<evidence type="ECO:0000313" key="3">
    <source>
        <dbReference type="Proteomes" id="UP001314170"/>
    </source>
</evidence>
<dbReference type="Proteomes" id="UP001314170">
    <property type="component" value="Unassembled WGS sequence"/>
</dbReference>
<dbReference type="AlphaFoldDB" id="A0AAV1RHN2"/>
<sequence>MKATWCGSYGRGHSPYSLHDTRPEGNDGKLGKGQGVGVGLWGVMPEKCAIPWNPFKMRQFKATDMINYILVDFQFLSVD</sequence>
<proteinExistence type="predicted"/>
<comment type="caution">
    <text evidence="2">The sequence shown here is derived from an EMBL/GenBank/DDBJ whole genome shotgun (WGS) entry which is preliminary data.</text>
</comment>
<evidence type="ECO:0000256" key="1">
    <source>
        <dbReference type="SAM" id="MobiDB-lite"/>
    </source>
</evidence>
<reference evidence="2 3" key="1">
    <citation type="submission" date="2024-01" db="EMBL/GenBank/DDBJ databases">
        <authorList>
            <person name="Waweru B."/>
        </authorList>
    </citation>
    <scope>NUCLEOTIDE SEQUENCE [LARGE SCALE GENOMIC DNA]</scope>
</reference>
<feature type="region of interest" description="Disordered" evidence="1">
    <location>
        <begin position="1"/>
        <end position="29"/>
    </location>
</feature>
<organism evidence="2 3">
    <name type="scientific">Dovyalis caffra</name>
    <dbReference type="NCBI Taxonomy" id="77055"/>
    <lineage>
        <taxon>Eukaryota</taxon>
        <taxon>Viridiplantae</taxon>
        <taxon>Streptophyta</taxon>
        <taxon>Embryophyta</taxon>
        <taxon>Tracheophyta</taxon>
        <taxon>Spermatophyta</taxon>
        <taxon>Magnoliopsida</taxon>
        <taxon>eudicotyledons</taxon>
        <taxon>Gunneridae</taxon>
        <taxon>Pentapetalae</taxon>
        <taxon>rosids</taxon>
        <taxon>fabids</taxon>
        <taxon>Malpighiales</taxon>
        <taxon>Salicaceae</taxon>
        <taxon>Flacourtieae</taxon>
        <taxon>Dovyalis</taxon>
    </lineage>
</organism>
<dbReference type="EMBL" id="CAWUPB010000994">
    <property type="protein sequence ID" value="CAK7335960.1"/>
    <property type="molecule type" value="Genomic_DNA"/>
</dbReference>
<gene>
    <name evidence="2" type="ORF">DCAF_LOCUS10964</name>
</gene>
<keyword evidence="3" id="KW-1185">Reference proteome</keyword>
<feature type="compositionally biased region" description="Basic and acidic residues" evidence="1">
    <location>
        <begin position="19"/>
        <end position="29"/>
    </location>
</feature>
<name>A0AAV1RHN2_9ROSI</name>
<protein>
    <submittedName>
        <fullName evidence="2">Uncharacterized protein</fullName>
    </submittedName>
</protein>
<evidence type="ECO:0000313" key="2">
    <source>
        <dbReference type="EMBL" id="CAK7335960.1"/>
    </source>
</evidence>
<accession>A0AAV1RHN2</accession>